<dbReference type="InterPro" id="IPR023795">
    <property type="entry name" value="Serpin_CS"/>
</dbReference>
<keyword evidence="6" id="KW-1185">Reference proteome</keyword>
<dbReference type="AlphaFoldDB" id="A0A2T7PCA7"/>
<evidence type="ECO:0000256" key="2">
    <source>
        <dbReference type="RuleBase" id="RU000411"/>
    </source>
</evidence>
<dbReference type="PANTHER" id="PTHR11461:SF211">
    <property type="entry name" value="GH10112P-RELATED"/>
    <property type="match status" value="1"/>
</dbReference>
<dbReference type="Gene3D" id="3.30.497.10">
    <property type="entry name" value="Antithrombin, subunit I, domain 2"/>
    <property type="match status" value="2"/>
</dbReference>
<organism evidence="5 6">
    <name type="scientific">Pomacea canaliculata</name>
    <name type="common">Golden apple snail</name>
    <dbReference type="NCBI Taxonomy" id="400727"/>
    <lineage>
        <taxon>Eukaryota</taxon>
        <taxon>Metazoa</taxon>
        <taxon>Spiralia</taxon>
        <taxon>Lophotrochozoa</taxon>
        <taxon>Mollusca</taxon>
        <taxon>Gastropoda</taxon>
        <taxon>Caenogastropoda</taxon>
        <taxon>Architaenioglossa</taxon>
        <taxon>Ampullarioidea</taxon>
        <taxon>Ampullariidae</taxon>
        <taxon>Pomacea</taxon>
    </lineage>
</organism>
<feature type="compositionally biased region" description="Acidic residues" evidence="3">
    <location>
        <begin position="497"/>
        <end position="513"/>
    </location>
</feature>
<feature type="region of interest" description="Disordered" evidence="3">
    <location>
        <begin position="470"/>
        <end position="513"/>
    </location>
</feature>
<comment type="caution">
    <text evidence="5">The sequence shown here is derived from an EMBL/GenBank/DDBJ whole genome shotgun (WGS) entry which is preliminary data.</text>
</comment>
<protein>
    <recommendedName>
        <fullName evidence="4">Serpin domain-containing protein</fullName>
    </recommendedName>
</protein>
<reference evidence="5 6" key="1">
    <citation type="submission" date="2018-04" db="EMBL/GenBank/DDBJ databases">
        <title>The genome of golden apple snail Pomacea canaliculata provides insight into stress tolerance and invasive adaptation.</title>
        <authorList>
            <person name="Liu C."/>
            <person name="Liu B."/>
            <person name="Ren Y."/>
            <person name="Zhang Y."/>
            <person name="Wang H."/>
            <person name="Li S."/>
            <person name="Jiang F."/>
            <person name="Yin L."/>
            <person name="Zhang G."/>
            <person name="Qian W."/>
            <person name="Fan W."/>
        </authorList>
    </citation>
    <scope>NUCLEOTIDE SEQUENCE [LARGE SCALE GENOMIC DNA]</scope>
    <source>
        <strain evidence="5">SZHN2017</strain>
        <tissue evidence="5">Muscle</tissue>
    </source>
</reference>
<comment type="similarity">
    <text evidence="1 2">Belongs to the serpin family.</text>
</comment>
<dbReference type="GO" id="GO:0004867">
    <property type="term" value="F:serine-type endopeptidase inhibitor activity"/>
    <property type="evidence" value="ECO:0007669"/>
    <property type="project" value="InterPro"/>
</dbReference>
<dbReference type="OrthoDB" id="671595at2759"/>
<name>A0A2T7PCA7_POMCA</name>
<dbReference type="Pfam" id="PF00079">
    <property type="entry name" value="Serpin"/>
    <property type="match status" value="2"/>
</dbReference>
<gene>
    <name evidence="5" type="ORF">C0Q70_10319</name>
</gene>
<feature type="compositionally biased region" description="Acidic residues" evidence="3">
    <location>
        <begin position="148"/>
        <end position="162"/>
    </location>
</feature>
<dbReference type="InterPro" id="IPR000215">
    <property type="entry name" value="Serpin_fam"/>
</dbReference>
<accession>A0A2T7PCA7</accession>
<evidence type="ECO:0000256" key="1">
    <source>
        <dbReference type="ARBA" id="ARBA00009500"/>
    </source>
</evidence>
<evidence type="ECO:0000256" key="3">
    <source>
        <dbReference type="SAM" id="MobiDB-lite"/>
    </source>
</evidence>
<evidence type="ECO:0000313" key="5">
    <source>
        <dbReference type="EMBL" id="PVD31042.1"/>
    </source>
</evidence>
<dbReference type="GO" id="GO:0005615">
    <property type="term" value="C:extracellular space"/>
    <property type="evidence" value="ECO:0007669"/>
    <property type="project" value="InterPro"/>
</dbReference>
<dbReference type="EMBL" id="PZQS01000005">
    <property type="protein sequence ID" value="PVD31042.1"/>
    <property type="molecule type" value="Genomic_DNA"/>
</dbReference>
<feature type="compositionally biased region" description="Low complexity" evidence="3">
    <location>
        <begin position="482"/>
        <end position="494"/>
    </location>
</feature>
<dbReference type="SMART" id="SM00093">
    <property type="entry name" value="SERPIN"/>
    <property type="match status" value="1"/>
</dbReference>
<dbReference type="InterPro" id="IPR042178">
    <property type="entry name" value="Serpin_sf_1"/>
</dbReference>
<dbReference type="PROSITE" id="PS00284">
    <property type="entry name" value="SERPIN"/>
    <property type="match status" value="1"/>
</dbReference>
<evidence type="ECO:0000313" key="6">
    <source>
        <dbReference type="Proteomes" id="UP000245119"/>
    </source>
</evidence>
<dbReference type="Gene3D" id="2.30.39.10">
    <property type="entry name" value="Alpha-1-antitrypsin, domain 1"/>
    <property type="match status" value="2"/>
</dbReference>
<dbReference type="CDD" id="cd00172">
    <property type="entry name" value="serpin"/>
    <property type="match status" value="1"/>
</dbReference>
<feature type="region of interest" description="Disordered" evidence="3">
    <location>
        <begin position="139"/>
        <end position="162"/>
    </location>
</feature>
<feature type="domain" description="Serpin" evidence="4">
    <location>
        <begin position="72"/>
        <end position="563"/>
    </location>
</feature>
<sequence>MWRERMLESDMPLTFVPFFSLVWMLLPTSQVHGKIPLYLIRLRELLQRQRAFEQVQNTRLKTLEEASTSFASQLFPLQLSADNHSNVILSPLGAFASMAMTLSGSDGMTKMEVRQLLRMPNITGVHTTIQHAFRTFHNDDTSIGNDPAADDDGFASDATSEDFPEDMDREYAKIVEIAKNDLAVDKSISYTTGSSNIMSGIGISLATVGSSSDVDNKRQLSEDDVRPRVTARFANGLFHSDDVAMTQLFSNRLAELYGAPPMAMEPSDPASSVNLWVDATTLGTVPQMLDAPLDPGNSSLFLVSAVFFHGAWQDEFDARKTVPVDFSTDVGDTVRIDTMHRIGNYSVKTPEDIGSKILELPYAGGNYSLFVFLPLPGHDLSQLAERLRSADIPILLRDMPPPTLTLVLLPKFRVSQRQSLKLSMETLGARRLFKPWQAQLQRMTGEEKSRLHVQDVIQYAALHVDEGGSLLRNGDAPRDTSSHSSTLDSTPTTPFDVSDEEQYPEIDDDDYSDYEDDEIEEDYDTEDGVDGDINDFIVDRPFLFVLLDKRFQLVLLMGRVATPIP</sequence>
<dbReference type="InterPro" id="IPR042185">
    <property type="entry name" value="Serpin_sf_2"/>
</dbReference>
<evidence type="ECO:0000259" key="4">
    <source>
        <dbReference type="SMART" id="SM00093"/>
    </source>
</evidence>
<dbReference type="SUPFAM" id="SSF56574">
    <property type="entry name" value="Serpins"/>
    <property type="match status" value="1"/>
</dbReference>
<dbReference type="InterPro" id="IPR023796">
    <property type="entry name" value="Serpin_dom"/>
</dbReference>
<dbReference type="Proteomes" id="UP000245119">
    <property type="component" value="Linkage Group LG5"/>
</dbReference>
<dbReference type="PANTHER" id="PTHR11461">
    <property type="entry name" value="SERINE PROTEASE INHIBITOR, SERPIN"/>
    <property type="match status" value="1"/>
</dbReference>
<proteinExistence type="inferred from homology"/>
<dbReference type="InterPro" id="IPR036186">
    <property type="entry name" value="Serpin_sf"/>
</dbReference>